<dbReference type="InterPro" id="IPR017972">
    <property type="entry name" value="Cyt_P450_CS"/>
</dbReference>
<dbReference type="InterPro" id="IPR050121">
    <property type="entry name" value="Cytochrome_P450_monoxygenase"/>
</dbReference>
<organism evidence="8 9">
    <name type="scientific">Fonsecaea erecta</name>
    <dbReference type="NCBI Taxonomy" id="1367422"/>
    <lineage>
        <taxon>Eukaryota</taxon>
        <taxon>Fungi</taxon>
        <taxon>Dikarya</taxon>
        <taxon>Ascomycota</taxon>
        <taxon>Pezizomycotina</taxon>
        <taxon>Eurotiomycetes</taxon>
        <taxon>Chaetothyriomycetidae</taxon>
        <taxon>Chaetothyriales</taxon>
        <taxon>Herpotrichiellaceae</taxon>
        <taxon>Fonsecaea</taxon>
    </lineage>
</organism>
<evidence type="ECO:0000256" key="7">
    <source>
        <dbReference type="SAM" id="Phobius"/>
    </source>
</evidence>
<evidence type="ECO:0000313" key="9">
    <source>
        <dbReference type="Proteomes" id="UP000078343"/>
    </source>
</evidence>
<dbReference type="GO" id="GO:0005506">
    <property type="term" value="F:iron ion binding"/>
    <property type="evidence" value="ECO:0007669"/>
    <property type="project" value="InterPro"/>
</dbReference>
<dbReference type="PANTHER" id="PTHR24305">
    <property type="entry name" value="CYTOCHROME P450"/>
    <property type="match status" value="1"/>
</dbReference>
<comment type="similarity">
    <text evidence="6">Belongs to the cytochrome P450 family.</text>
</comment>
<dbReference type="InterPro" id="IPR001128">
    <property type="entry name" value="Cyt_P450"/>
</dbReference>
<comment type="cofactor">
    <cofactor evidence="1 5">
        <name>heme</name>
        <dbReference type="ChEBI" id="CHEBI:30413"/>
    </cofactor>
</comment>
<keyword evidence="9" id="KW-1185">Reference proteome</keyword>
<evidence type="ECO:0000256" key="6">
    <source>
        <dbReference type="RuleBase" id="RU000461"/>
    </source>
</evidence>
<dbReference type="SUPFAM" id="SSF48264">
    <property type="entry name" value="Cytochrome P450"/>
    <property type="match status" value="1"/>
</dbReference>
<keyword evidence="4 5" id="KW-0408">Iron</keyword>
<keyword evidence="3 6" id="KW-0560">Oxidoreductase</keyword>
<dbReference type="CDD" id="cd11060">
    <property type="entry name" value="CYP57A1-like"/>
    <property type="match status" value="1"/>
</dbReference>
<dbReference type="PANTHER" id="PTHR24305:SF229">
    <property type="entry name" value="P450, PUTATIVE (EUROFUNG)-RELATED"/>
    <property type="match status" value="1"/>
</dbReference>
<dbReference type="InterPro" id="IPR036396">
    <property type="entry name" value="Cyt_P450_sf"/>
</dbReference>
<dbReference type="PRINTS" id="PR00463">
    <property type="entry name" value="EP450I"/>
</dbReference>
<evidence type="ECO:0000313" key="8">
    <source>
        <dbReference type="EMBL" id="OAP60538.1"/>
    </source>
</evidence>
<keyword evidence="5 6" id="KW-0349">Heme</keyword>
<dbReference type="RefSeq" id="XP_018693905.1">
    <property type="nucleotide sequence ID" value="XM_018837052.1"/>
</dbReference>
<keyword evidence="2 5" id="KW-0479">Metal-binding</keyword>
<evidence type="ECO:0000256" key="4">
    <source>
        <dbReference type="ARBA" id="ARBA00023004"/>
    </source>
</evidence>
<dbReference type="GO" id="GO:0016705">
    <property type="term" value="F:oxidoreductase activity, acting on paired donors, with incorporation or reduction of molecular oxygen"/>
    <property type="evidence" value="ECO:0007669"/>
    <property type="project" value="InterPro"/>
</dbReference>
<feature type="transmembrane region" description="Helical" evidence="7">
    <location>
        <begin position="12"/>
        <end position="36"/>
    </location>
</feature>
<dbReference type="AlphaFoldDB" id="A0A178ZL65"/>
<evidence type="ECO:0000256" key="2">
    <source>
        <dbReference type="ARBA" id="ARBA00022723"/>
    </source>
</evidence>
<dbReference type="STRING" id="1367422.A0A178ZL65"/>
<dbReference type="GO" id="GO:0020037">
    <property type="term" value="F:heme binding"/>
    <property type="evidence" value="ECO:0007669"/>
    <property type="project" value="InterPro"/>
</dbReference>
<dbReference type="EMBL" id="LVYI01000004">
    <property type="protein sequence ID" value="OAP60538.1"/>
    <property type="molecule type" value="Genomic_DNA"/>
</dbReference>
<evidence type="ECO:0000256" key="5">
    <source>
        <dbReference type="PIRSR" id="PIRSR602401-1"/>
    </source>
</evidence>
<dbReference type="GeneID" id="30009708"/>
<dbReference type="Gene3D" id="1.10.630.10">
    <property type="entry name" value="Cytochrome P450"/>
    <property type="match status" value="1"/>
</dbReference>
<keyword evidence="7" id="KW-0812">Transmembrane</keyword>
<keyword evidence="6" id="KW-0503">Monooxygenase</keyword>
<dbReference type="InterPro" id="IPR002401">
    <property type="entry name" value="Cyt_P450_E_grp-I"/>
</dbReference>
<dbReference type="Proteomes" id="UP000078343">
    <property type="component" value="Unassembled WGS sequence"/>
</dbReference>
<dbReference type="GO" id="GO:0004497">
    <property type="term" value="F:monooxygenase activity"/>
    <property type="evidence" value="ECO:0007669"/>
    <property type="project" value="UniProtKB-KW"/>
</dbReference>
<protein>
    <recommendedName>
        <fullName evidence="10">Cytochrome P450</fullName>
    </recommendedName>
</protein>
<dbReference type="PRINTS" id="PR00385">
    <property type="entry name" value="P450"/>
</dbReference>
<dbReference type="OrthoDB" id="3934656at2759"/>
<name>A0A178ZL65_9EURO</name>
<reference evidence="8 9" key="1">
    <citation type="submission" date="2016-04" db="EMBL/GenBank/DDBJ databases">
        <title>Draft genome of Fonsecaea erecta CBS 125763.</title>
        <authorList>
            <person name="Weiss V.A."/>
            <person name="Vicente V.A."/>
            <person name="Raittz R.T."/>
            <person name="Moreno L.F."/>
            <person name="De Souza E.M."/>
            <person name="Pedrosa F.O."/>
            <person name="Steffens M.B."/>
            <person name="Faoro H."/>
            <person name="Tadra-Sfeir M.Z."/>
            <person name="Najafzadeh M.J."/>
            <person name="Felipe M.S."/>
            <person name="Teixeira M."/>
            <person name="Sun J."/>
            <person name="Xi L."/>
            <person name="Gomes R."/>
            <person name="De Azevedo C.M."/>
            <person name="Salgado C.G."/>
            <person name="Da Silva M.B."/>
            <person name="Nascimento M.F."/>
            <person name="Queiroz-Telles F."/>
            <person name="Attili D.S."/>
            <person name="Gorbushina A."/>
        </authorList>
    </citation>
    <scope>NUCLEOTIDE SEQUENCE [LARGE SCALE GENOMIC DNA]</scope>
    <source>
        <strain evidence="8 9">CBS 125763</strain>
    </source>
</reference>
<dbReference type="Pfam" id="PF00067">
    <property type="entry name" value="p450"/>
    <property type="match status" value="1"/>
</dbReference>
<feature type="binding site" description="axial binding residue" evidence="5">
    <location>
        <position position="462"/>
    </location>
    <ligand>
        <name>heme</name>
        <dbReference type="ChEBI" id="CHEBI:30413"/>
    </ligand>
    <ligandPart>
        <name>Fe</name>
        <dbReference type="ChEBI" id="CHEBI:18248"/>
    </ligandPart>
</feature>
<evidence type="ECO:0008006" key="10">
    <source>
        <dbReference type="Google" id="ProtNLM"/>
    </source>
</evidence>
<keyword evidence="7" id="KW-0472">Membrane</keyword>
<accession>A0A178ZL65</accession>
<evidence type="ECO:0000256" key="1">
    <source>
        <dbReference type="ARBA" id="ARBA00001971"/>
    </source>
</evidence>
<comment type="caution">
    <text evidence="8">The sequence shown here is derived from an EMBL/GenBank/DDBJ whole genome shotgun (WGS) entry which is preliminary data.</text>
</comment>
<dbReference type="PROSITE" id="PS00086">
    <property type="entry name" value="CYTOCHROME_P450"/>
    <property type="match status" value="1"/>
</dbReference>
<proteinExistence type="inferred from homology"/>
<gene>
    <name evidence="8" type="ORF">AYL99_05540</name>
</gene>
<evidence type="ECO:0000256" key="3">
    <source>
        <dbReference type="ARBA" id="ARBA00023002"/>
    </source>
</evidence>
<sequence>MWSSVVGMFQVLYSYLYLLGIALAVYYVGWVIYALCFHPLRHIPGPVLARISRAWITWHILRGDMEYEQRRLHHTYGPLVRIAPDEVACADPKAIPIIYPMKSAPPKSDFYSMWQNPNIGNFPDHFSQRDEKTHAERRRIVSHIYSLTNILRSEPYIDNCSDLFMRRMGEYADAGEIVNLGEWLQWYAFDVVGELFFGRMFGFMQERHDHQNFIASLDLLLPFLTVTSVIPSYLRTLLAISAFMFPSVRKAFEAIGTIESAAKNCVTERAELLQNPDQGPPRRDILQQLFSIKNSKGPDVNFSEKDMAKESYSALFAGSDTTAIAMRATLYFLMTNPPIYAQVMSEIDQATADGTIPVTGPVAYSQAIKLPLLCASIKEALRLHPSVGLTLPRDVPSQGLVIGDTPIPGGGTRIGMNAAVVQYDRSIFGADAEAFRPARWLSDNTANMDRCMLHFGAGTRTCLGKNISLSELHKLIPALLRDFQLKLATKEPWKTYNFFFNTQKGLLVRLQRRNVSI</sequence>
<keyword evidence="7" id="KW-1133">Transmembrane helix</keyword>